<evidence type="ECO:0000259" key="2">
    <source>
        <dbReference type="Pfam" id="PF13559"/>
    </source>
</evidence>
<proteinExistence type="predicted"/>
<feature type="transmembrane region" description="Helical" evidence="1">
    <location>
        <begin position="60"/>
        <end position="80"/>
    </location>
</feature>
<dbReference type="AlphaFoldDB" id="A0A1H3VM23"/>
<gene>
    <name evidence="3" type="ORF">SAMN02910418_00141</name>
</gene>
<protein>
    <recommendedName>
        <fullName evidence="2">Protein-glutamine gamma-glutamyltransferase-like C-terminal domain-containing protein</fullName>
    </recommendedName>
</protein>
<keyword evidence="1" id="KW-1133">Transmembrane helix</keyword>
<evidence type="ECO:0000313" key="3">
    <source>
        <dbReference type="EMBL" id="SDZ75830.1"/>
    </source>
</evidence>
<name>A0A1H3VM23_9ACTO</name>
<keyword evidence="4" id="KW-1185">Reference proteome</keyword>
<dbReference type="EMBL" id="FNQV01000001">
    <property type="protein sequence ID" value="SDZ75830.1"/>
    <property type="molecule type" value="Genomic_DNA"/>
</dbReference>
<feature type="domain" description="Protein-glutamine gamma-glutamyltransferase-like C-terminal" evidence="2">
    <location>
        <begin position="130"/>
        <end position="198"/>
    </location>
</feature>
<keyword evidence="1" id="KW-0812">Transmembrane</keyword>
<dbReference type="OrthoDB" id="3389322at2"/>
<evidence type="ECO:0000313" key="4">
    <source>
        <dbReference type="Proteomes" id="UP000199288"/>
    </source>
</evidence>
<dbReference type="Pfam" id="PF13559">
    <property type="entry name" value="DUF4129"/>
    <property type="match status" value="1"/>
</dbReference>
<dbReference type="RefSeq" id="WP_143027289.1">
    <property type="nucleotide sequence ID" value="NZ_FNQV01000001.1"/>
</dbReference>
<keyword evidence="1" id="KW-0472">Membrane</keyword>
<sequence length="223" mass="24827">MRWLEIPVTPDAEEARRAAREELDKAIYHHEPGLFMRALRWISEKLGQVFDVSPTSSSPMFSVAILAIVLVALVLSIVFFRRIRGQAAARSDRRGSARLFEDDADSSTLVSRARNYAASGNYTEAFREQFRALIRYADERALIADRPGMTAQEAARDLGALDSEYGRSLHAQADLFDAASYGDVLLGEQAYQALIRLIDLIKPRLATLAPQVEVSDEGARGQR</sequence>
<dbReference type="InterPro" id="IPR025403">
    <property type="entry name" value="TgpA-like_C"/>
</dbReference>
<reference evidence="4" key="1">
    <citation type="submission" date="2016-10" db="EMBL/GenBank/DDBJ databases">
        <authorList>
            <person name="Varghese N."/>
            <person name="Submissions S."/>
        </authorList>
    </citation>
    <scope>NUCLEOTIDE SEQUENCE [LARGE SCALE GENOMIC DNA]</scope>
    <source>
        <strain evidence="4">KPR-1</strain>
    </source>
</reference>
<evidence type="ECO:0000256" key="1">
    <source>
        <dbReference type="SAM" id="Phobius"/>
    </source>
</evidence>
<accession>A0A1H3VM23</accession>
<organism evidence="3 4">
    <name type="scientific">Bowdeniella nasicola</name>
    <dbReference type="NCBI Taxonomy" id="208480"/>
    <lineage>
        <taxon>Bacteria</taxon>
        <taxon>Bacillati</taxon>
        <taxon>Actinomycetota</taxon>
        <taxon>Actinomycetes</taxon>
        <taxon>Actinomycetales</taxon>
        <taxon>Actinomycetaceae</taxon>
        <taxon>Bowdeniella</taxon>
    </lineage>
</organism>
<dbReference type="Proteomes" id="UP000199288">
    <property type="component" value="Unassembled WGS sequence"/>
</dbReference>